<reference evidence="3" key="1">
    <citation type="journal article" date="2012" name="Science">
        <title>The Paleozoic origin of enzymatic lignin decomposition reconstructed from 31 fungal genomes.</title>
        <authorList>
            <person name="Floudas D."/>
            <person name="Binder M."/>
            <person name="Riley R."/>
            <person name="Barry K."/>
            <person name="Blanchette R.A."/>
            <person name="Henrissat B."/>
            <person name="Martinez A.T."/>
            <person name="Otillar R."/>
            <person name="Spatafora J.W."/>
            <person name="Yadav J.S."/>
            <person name="Aerts A."/>
            <person name="Benoit I."/>
            <person name="Boyd A."/>
            <person name="Carlson A."/>
            <person name="Copeland A."/>
            <person name="Coutinho P.M."/>
            <person name="de Vries R.P."/>
            <person name="Ferreira P."/>
            <person name="Findley K."/>
            <person name="Foster B."/>
            <person name="Gaskell J."/>
            <person name="Glotzer D."/>
            <person name="Gorecki P."/>
            <person name="Heitman J."/>
            <person name="Hesse C."/>
            <person name="Hori C."/>
            <person name="Igarashi K."/>
            <person name="Jurgens J.A."/>
            <person name="Kallen N."/>
            <person name="Kersten P."/>
            <person name="Kohler A."/>
            <person name="Kuees U."/>
            <person name="Kumar T.K.A."/>
            <person name="Kuo A."/>
            <person name="LaButti K."/>
            <person name="Larrondo L.F."/>
            <person name="Lindquist E."/>
            <person name="Ling A."/>
            <person name="Lombard V."/>
            <person name="Lucas S."/>
            <person name="Lundell T."/>
            <person name="Martin R."/>
            <person name="McLaughlin D.J."/>
            <person name="Morgenstern I."/>
            <person name="Morin E."/>
            <person name="Murat C."/>
            <person name="Nagy L.G."/>
            <person name="Nolan M."/>
            <person name="Ohm R.A."/>
            <person name="Patyshakuliyeva A."/>
            <person name="Rokas A."/>
            <person name="Ruiz-Duenas F.J."/>
            <person name="Sabat G."/>
            <person name="Salamov A."/>
            <person name="Samejima M."/>
            <person name="Schmutz J."/>
            <person name="Slot J.C."/>
            <person name="St John F."/>
            <person name="Stenlid J."/>
            <person name="Sun H."/>
            <person name="Sun S."/>
            <person name="Syed K."/>
            <person name="Tsang A."/>
            <person name="Wiebenga A."/>
            <person name="Young D."/>
            <person name="Pisabarro A."/>
            <person name="Eastwood D.C."/>
            <person name="Martin F."/>
            <person name="Cullen D."/>
            <person name="Grigoriev I.V."/>
            <person name="Hibbett D.S."/>
        </authorList>
    </citation>
    <scope>NUCLEOTIDE SEQUENCE [LARGE SCALE GENOMIC DNA]</scope>
    <source>
        <strain evidence="3">TFB10046</strain>
    </source>
</reference>
<feature type="compositionally biased region" description="Acidic residues" evidence="1">
    <location>
        <begin position="367"/>
        <end position="381"/>
    </location>
</feature>
<dbReference type="EMBL" id="JH687793">
    <property type="protein sequence ID" value="EJD41323.1"/>
    <property type="molecule type" value="Genomic_DNA"/>
</dbReference>
<evidence type="ECO:0000256" key="1">
    <source>
        <dbReference type="SAM" id="MobiDB-lite"/>
    </source>
</evidence>
<evidence type="ECO:0000313" key="3">
    <source>
        <dbReference type="Proteomes" id="UP000006514"/>
    </source>
</evidence>
<dbReference type="OrthoDB" id="3265464at2759"/>
<dbReference type="Proteomes" id="UP000006514">
    <property type="component" value="Unassembled WGS sequence"/>
</dbReference>
<dbReference type="InParanoid" id="J0LK46"/>
<proteinExistence type="predicted"/>
<name>J0LK46_AURST</name>
<dbReference type="AlphaFoldDB" id="J0LK46"/>
<organism evidence="2 3">
    <name type="scientific">Auricularia subglabra (strain TFB-10046 / SS5)</name>
    <name type="common">White-rot fungus</name>
    <name type="synonym">Auricularia delicata (strain TFB10046)</name>
    <dbReference type="NCBI Taxonomy" id="717982"/>
    <lineage>
        <taxon>Eukaryota</taxon>
        <taxon>Fungi</taxon>
        <taxon>Dikarya</taxon>
        <taxon>Basidiomycota</taxon>
        <taxon>Agaricomycotina</taxon>
        <taxon>Agaricomycetes</taxon>
        <taxon>Auriculariales</taxon>
        <taxon>Auriculariaceae</taxon>
        <taxon>Auricularia</taxon>
    </lineage>
</organism>
<keyword evidence="3" id="KW-1185">Reference proteome</keyword>
<gene>
    <name evidence="2" type="ORF">AURDEDRAFT_169479</name>
</gene>
<protein>
    <submittedName>
        <fullName evidence="2">Uncharacterized protein</fullName>
    </submittedName>
</protein>
<sequence length="561" mass="61035">MVSDDPDSPVKRRALEERWFGSFGNWLSRLNKVSKSTSAYLLMQKTFHSVLYSASQNCASKDGTTTFSASLDISCSGSATARVEYGFYLEGQLVPPKINQAYVYASNDGSATLGFEISGKAGVTYDTGKAKLIPSINWPGLSYPGIVTIGPELNLYGQLTGSLTLSRTFGTQATYTIPSTYINMGITGTSREGNRDIAAETFQIPQSWTINPTADVRLDGSLRVDVIPEAALVFNLLPGTPVSVGATAYIDLDGSMTLSFSADLTGINAHVGTTADINTGVTAGNSLFNLGPFNLYHGSWDIYNYHLDFGNSDSSRRRSLIAASRNDTAPTFTALSHTYKKRGIFNGLLNCPEPSDDTTGGSACDADLADDDPANADNDDTSDEIIRRHDFVGFEDLFEPLDFLNPGNETSEHHLEKRVKVIGCPSAGTLTPPTAASLQYMNNPNIEGHFKRVAQGVERRWMQFFVDYNFYYGNAAAGYDVRKDYRDWLNNRILAEYSANLDTFVNDAVAAVDAALSQAPGGVLNLHAPKHCSTTVTPFNNNSLQTLRNSIRNGAIRWTYP</sequence>
<accession>J0LK46</accession>
<dbReference type="eggNOG" id="KOG2806">
    <property type="taxonomic scope" value="Eukaryota"/>
</dbReference>
<dbReference type="KEGG" id="adl:AURDEDRAFT_169479"/>
<feature type="region of interest" description="Disordered" evidence="1">
    <location>
        <begin position="356"/>
        <end position="381"/>
    </location>
</feature>
<evidence type="ECO:0000313" key="2">
    <source>
        <dbReference type="EMBL" id="EJD41323.1"/>
    </source>
</evidence>